<gene>
    <name evidence="1" type="ORF">LCGC14_1231090</name>
</gene>
<organism evidence="1">
    <name type="scientific">marine sediment metagenome</name>
    <dbReference type="NCBI Taxonomy" id="412755"/>
    <lineage>
        <taxon>unclassified sequences</taxon>
        <taxon>metagenomes</taxon>
        <taxon>ecological metagenomes</taxon>
    </lineage>
</organism>
<name>A0A0F9PCU3_9ZZZZ</name>
<sequence>MTDEKYALVIRVDSIDLGLDSPQVLIFDTGEAAETFAVNILVLAGLYARSREDGHYYDDDGGRYVSKAEVIEDFDLEHLGDCDGFQVVPAREGSQTHD</sequence>
<protein>
    <submittedName>
        <fullName evidence="1">Uncharacterized protein</fullName>
    </submittedName>
</protein>
<dbReference type="AlphaFoldDB" id="A0A0F9PCU3"/>
<dbReference type="EMBL" id="LAZR01006569">
    <property type="protein sequence ID" value="KKM91192.1"/>
    <property type="molecule type" value="Genomic_DNA"/>
</dbReference>
<evidence type="ECO:0000313" key="1">
    <source>
        <dbReference type="EMBL" id="KKM91192.1"/>
    </source>
</evidence>
<accession>A0A0F9PCU3</accession>
<proteinExistence type="predicted"/>
<comment type="caution">
    <text evidence="1">The sequence shown here is derived from an EMBL/GenBank/DDBJ whole genome shotgun (WGS) entry which is preliminary data.</text>
</comment>
<reference evidence="1" key="1">
    <citation type="journal article" date="2015" name="Nature">
        <title>Complex archaea that bridge the gap between prokaryotes and eukaryotes.</title>
        <authorList>
            <person name="Spang A."/>
            <person name="Saw J.H."/>
            <person name="Jorgensen S.L."/>
            <person name="Zaremba-Niedzwiedzka K."/>
            <person name="Martijn J."/>
            <person name="Lind A.E."/>
            <person name="van Eijk R."/>
            <person name="Schleper C."/>
            <person name="Guy L."/>
            <person name="Ettema T.J."/>
        </authorList>
    </citation>
    <scope>NUCLEOTIDE SEQUENCE</scope>
</reference>